<proteinExistence type="predicted"/>
<dbReference type="Proteomes" id="UP000004757">
    <property type="component" value="Unassembled WGS sequence"/>
</dbReference>
<protein>
    <submittedName>
        <fullName evidence="2">Uncharacterized protein</fullName>
    </submittedName>
</protein>
<dbReference type="RefSeq" id="WP_005683956.1">
    <property type="nucleotide sequence ID" value="NZ_ADNC01000027.1"/>
</dbReference>
<keyword evidence="1" id="KW-0812">Transmembrane</keyword>
<name>D4XWD5_9BACT</name>
<organism evidence="2 3">
    <name type="scientific">Mycoplasmopsis alligatoris A21JP2</name>
    <dbReference type="NCBI Taxonomy" id="747682"/>
    <lineage>
        <taxon>Bacteria</taxon>
        <taxon>Bacillati</taxon>
        <taxon>Mycoplasmatota</taxon>
        <taxon>Mycoplasmoidales</taxon>
        <taxon>Metamycoplasmataceae</taxon>
        <taxon>Mycoplasmopsis</taxon>
    </lineage>
</organism>
<feature type="transmembrane region" description="Helical" evidence="1">
    <location>
        <begin position="87"/>
        <end position="110"/>
    </location>
</feature>
<reference evidence="2 3" key="1">
    <citation type="submission" date="2010-03" db="EMBL/GenBank/DDBJ databases">
        <authorList>
            <person name="Glass J.I."/>
            <person name="Benders G.A."/>
            <person name="Durkin A.S."/>
            <person name="Farmerie W.G."/>
            <person name="Hlavinka K."/>
            <person name="Hostetler J."/>
            <person name="Jackson J."/>
            <person name="May M.A."/>
            <person name="Miller R.H."/>
            <person name="Paralanov V."/>
            <person name="Radune D."/>
            <person name="Szczypinski B."/>
            <person name="Brown D.R."/>
        </authorList>
    </citation>
    <scope>NUCLEOTIDE SEQUENCE [LARGE SCALE GENOMIC DNA]</scope>
    <source>
        <strain evidence="2 3">A21JP2</strain>
    </source>
</reference>
<sequence>MTFNEKIKNKLQTFKQESKKEKCLIPALLLNVVVLSVLFVYLLIRFVVNIAFVTSISEVLAINIFWLVAFVLFIWRSLAYKKLRLFNIIYIVIFVTMLAWLIAFSVIFEITDAKSKPDLTQSYFLLTGLFYIVGFSLMMFLFVKENKRRNLIKK</sequence>
<feature type="transmembrane region" description="Helical" evidence="1">
    <location>
        <begin position="50"/>
        <end position="75"/>
    </location>
</feature>
<dbReference type="EMBL" id="ADNC01000027">
    <property type="protein sequence ID" value="EFF41323.1"/>
    <property type="molecule type" value="Genomic_DNA"/>
</dbReference>
<evidence type="ECO:0000313" key="2">
    <source>
        <dbReference type="EMBL" id="EFF41323.1"/>
    </source>
</evidence>
<gene>
    <name evidence="2" type="ORF">MALL_0495</name>
</gene>
<evidence type="ECO:0000313" key="3">
    <source>
        <dbReference type="Proteomes" id="UP000004757"/>
    </source>
</evidence>
<feature type="transmembrane region" description="Helical" evidence="1">
    <location>
        <begin position="122"/>
        <end position="143"/>
    </location>
</feature>
<comment type="caution">
    <text evidence="2">The sequence shown here is derived from an EMBL/GenBank/DDBJ whole genome shotgun (WGS) entry which is preliminary data.</text>
</comment>
<keyword evidence="1" id="KW-0472">Membrane</keyword>
<feature type="transmembrane region" description="Helical" evidence="1">
    <location>
        <begin position="23"/>
        <end position="44"/>
    </location>
</feature>
<keyword evidence="3" id="KW-1185">Reference proteome</keyword>
<keyword evidence="1" id="KW-1133">Transmembrane helix</keyword>
<evidence type="ECO:0000256" key="1">
    <source>
        <dbReference type="SAM" id="Phobius"/>
    </source>
</evidence>
<accession>D4XWD5</accession>
<dbReference type="STRING" id="747682.MALL_0495"/>
<dbReference type="AlphaFoldDB" id="D4XWD5"/>